<dbReference type="SUPFAM" id="SSF54236">
    <property type="entry name" value="Ubiquitin-like"/>
    <property type="match status" value="1"/>
</dbReference>
<dbReference type="PROSITE" id="PS50033">
    <property type="entry name" value="UBX"/>
    <property type="match status" value="1"/>
</dbReference>
<feature type="transmembrane region" description="Helical" evidence="1">
    <location>
        <begin position="6"/>
        <end position="22"/>
    </location>
</feature>
<keyword evidence="1" id="KW-0472">Membrane</keyword>
<dbReference type="GO" id="GO:0043161">
    <property type="term" value="P:proteasome-mediated ubiquitin-dependent protein catabolic process"/>
    <property type="evidence" value="ECO:0007669"/>
    <property type="project" value="TreeGrafter"/>
</dbReference>
<evidence type="ECO:0000313" key="4">
    <source>
        <dbReference type="Proteomes" id="UP001190700"/>
    </source>
</evidence>
<dbReference type="Pfam" id="PF00789">
    <property type="entry name" value="UBX"/>
    <property type="match status" value="1"/>
</dbReference>
<evidence type="ECO:0000313" key="3">
    <source>
        <dbReference type="EMBL" id="KAK3274957.1"/>
    </source>
</evidence>
<feature type="domain" description="UBX" evidence="2">
    <location>
        <begin position="258"/>
        <end position="333"/>
    </location>
</feature>
<reference evidence="3 4" key="1">
    <citation type="journal article" date="2015" name="Genome Biol. Evol.">
        <title>Comparative Genomics of a Bacterivorous Green Alga Reveals Evolutionary Causalities and Consequences of Phago-Mixotrophic Mode of Nutrition.</title>
        <authorList>
            <person name="Burns J.A."/>
            <person name="Paasch A."/>
            <person name="Narechania A."/>
            <person name="Kim E."/>
        </authorList>
    </citation>
    <scope>NUCLEOTIDE SEQUENCE [LARGE SCALE GENOMIC DNA]</scope>
    <source>
        <strain evidence="3 4">PLY_AMNH</strain>
    </source>
</reference>
<keyword evidence="4" id="KW-1185">Reference proteome</keyword>
<sequence>MEDITRFFAVFSLLVVVVAILLRRKVQPQLHETPERDIRKGEASLEAYRKTTAAKSPLACWPCSTRREDQGSTSHRLQLSGEIDRIRREYDDFEAFLQDHSEREERHLFPFLLQTCPGPFKEAYAELSHDHKGYGRVIAGIRSTFDHLQEDWSMERHQRFLQELQSRSEHLARHFQVEEAACIRPLLELTDAQYDEYLRSMVEGTGPGRGEVWQPFIGKGRRCDARVSEDVGVQNECSQASTTSLRNVPVVNAINVDESKPVVLVRVRLFDGSNNVVRLNDSHTLAMLHSHVAHLTPSVQSFSLTTVYPKRSIDCTAQTMSEAGLHNETIMQITDAP</sequence>
<dbReference type="InterPro" id="IPR029071">
    <property type="entry name" value="Ubiquitin-like_domsf"/>
</dbReference>
<dbReference type="GO" id="GO:0005829">
    <property type="term" value="C:cytosol"/>
    <property type="evidence" value="ECO:0007669"/>
    <property type="project" value="TreeGrafter"/>
</dbReference>
<keyword evidence="1" id="KW-0812">Transmembrane</keyword>
<dbReference type="GO" id="GO:0043130">
    <property type="term" value="F:ubiquitin binding"/>
    <property type="evidence" value="ECO:0007669"/>
    <property type="project" value="TreeGrafter"/>
</dbReference>
<dbReference type="Gene3D" id="3.10.20.90">
    <property type="entry name" value="Phosphatidylinositol 3-kinase Catalytic Subunit, Chain A, domain 1"/>
    <property type="match status" value="1"/>
</dbReference>
<accession>A0AAE0GBA1</accession>
<protein>
    <recommendedName>
        <fullName evidence="2">UBX domain-containing protein</fullName>
    </recommendedName>
</protein>
<organism evidence="3 4">
    <name type="scientific">Cymbomonas tetramitiformis</name>
    <dbReference type="NCBI Taxonomy" id="36881"/>
    <lineage>
        <taxon>Eukaryota</taxon>
        <taxon>Viridiplantae</taxon>
        <taxon>Chlorophyta</taxon>
        <taxon>Pyramimonadophyceae</taxon>
        <taxon>Pyramimonadales</taxon>
        <taxon>Pyramimonadaceae</taxon>
        <taxon>Cymbomonas</taxon>
    </lineage>
</organism>
<gene>
    <name evidence="3" type="ORF">CYMTET_16890</name>
</gene>
<comment type="caution">
    <text evidence="3">The sequence shown here is derived from an EMBL/GenBank/DDBJ whole genome shotgun (WGS) entry which is preliminary data.</text>
</comment>
<dbReference type="Pfam" id="PF01814">
    <property type="entry name" value="Hemerythrin"/>
    <property type="match status" value="1"/>
</dbReference>
<dbReference type="InterPro" id="IPR001012">
    <property type="entry name" value="UBX_dom"/>
</dbReference>
<dbReference type="AlphaFoldDB" id="A0AAE0GBA1"/>
<keyword evidence="1" id="KW-1133">Transmembrane helix</keyword>
<name>A0AAE0GBA1_9CHLO</name>
<evidence type="ECO:0000256" key="1">
    <source>
        <dbReference type="SAM" id="Phobius"/>
    </source>
</evidence>
<dbReference type="PANTHER" id="PTHR23333:SF20">
    <property type="entry name" value="NSFL1 COFACTOR P47"/>
    <property type="match status" value="1"/>
</dbReference>
<proteinExistence type="predicted"/>
<dbReference type="InterPro" id="IPR012312">
    <property type="entry name" value="Hemerythrin-like"/>
</dbReference>
<dbReference type="GO" id="GO:0031468">
    <property type="term" value="P:nuclear membrane reassembly"/>
    <property type="evidence" value="ECO:0007669"/>
    <property type="project" value="TreeGrafter"/>
</dbReference>
<dbReference type="GO" id="GO:0061025">
    <property type="term" value="P:membrane fusion"/>
    <property type="evidence" value="ECO:0007669"/>
    <property type="project" value="TreeGrafter"/>
</dbReference>
<dbReference type="GO" id="GO:0000045">
    <property type="term" value="P:autophagosome assembly"/>
    <property type="evidence" value="ECO:0007669"/>
    <property type="project" value="TreeGrafter"/>
</dbReference>
<dbReference type="PANTHER" id="PTHR23333">
    <property type="entry name" value="UBX DOMAIN CONTAINING PROTEIN"/>
    <property type="match status" value="1"/>
</dbReference>
<dbReference type="GO" id="GO:0005634">
    <property type="term" value="C:nucleus"/>
    <property type="evidence" value="ECO:0007669"/>
    <property type="project" value="TreeGrafter"/>
</dbReference>
<dbReference type="Gene3D" id="1.20.120.520">
    <property type="entry name" value="nmb1532 protein domain like"/>
    <property type="match status" value="1"/>
</dbReference>
<dbReference type="EMBL" id="LGRX02007469">
    <property type="protein sequence ID" value="KAK3274957.1"/>
    <property type="molecule type" value="Genomic_DNA"/>
</dbReference>
<evidence type="ECO:0000259" key="2">
    <source>
        <dbReference type="PROSITE" id="PS50033"/>
    </source>
</evidence>
<dbReference type="Proteomes" id="UP001190700">
    <property type="component" value="Unassembled WGS sequence"/>
</dbReference>
<dbReference type="GO" id="GO:0007030">
    <property type="term" value="P:Golgi organization"/>
    <property type="evidence" value="ECO:0007669"/>
    <property type="project" value="TreeGrafter"/>
</dbReference>